<dbReference type="EMBL" id="CACTIH010003687">
    <property type="protein sequence ID" value="CAA2982083.1"/>
    <property type="molecule type" value="Genomic_DNA"/>
</dbReference>
<evidence type="ECO:0000256" key="1">
    <source>
        <dbReference type="SAM" id="MobiDB-lite"/>
    </source>
</evidence>
<reference evidence="2 3" key="1">
    <citation type="submission" date="2019-12" db="EMBL/GenBank/DDBJ databases">
        <authorList>
            <person name="Alioto T."/>
            <person name="Alioto T."/>
            <person name="Gomez Garrido J."/>
        </authorList>
    </citation>
    <scope>NUCLEOTIDE SEQUENCE [LARGE SCALE GENOMIC DNA]</scope>
</reference>
<gene>
    <name evidence="2" type="ORF">OLEA9_A037402</name>
</gene>
<name>A0A8S0RRM7_OLEEU</name>
<evidence type="ECO:0000313" key="2">
    <source>
        <dbReference type="EMBL" id="CAA2982083.1"/>
    </source>
</evidence>
<dbReference type="GO" id="GO:0016301">
    <property type="term" value="F:kinase activity"/>
    <property type="evidence" value="ECO:0007669"/>
    <property type="project" value="UniProtKB-KW"/>
</dbReference>
<dbReference type="Proteomes" id="UP000594638">
    <property type="component" value="Unassembled WGS sequence"/>
</dbReference>
<dbReference type="AlphaFoldDB" id="A0A8S0RRM7"/>
<accession>A0A8S0RRM7</accession>
<evidence type="ECO:0000313" key="3">
    <source>
        <dbReference type="Proteomes" id="UP000594638"/>
    </source>
</evidence>
<sequence length="146" mass="16210">MGGESHAFIGRGTQPHITSLSTFFFPQSHSTPARLFYRQIVDIDCWFLVAIHRLSTVKDRRRQRAAGGKGGGVESNKKGPKAVPAPDANAELHTSIQGSQMLKNTCGYSLMLRDTTKSLISIMEVAPSDVHGLDKLIRDKHKMRYM</sequence>
<keyword evidence="2" id="KW-0808">Transferase</keyword>
<protein>
    <submittedName>
        <fullName evidence="2">Probable serine threonine- kinase At1g09600</fullName>
    </submittedName>
</protein>
<keyword evidence="3" id="KW-1185">Reference proteome</keyword>
<comment type="caution">
    <text evidence="2">The sequence shown here is derived from an EMBL/GenBank/DDBJ whole genome shotgun (WGS) entry which is preliminary data.</text>
</comment>
<organism evidence="2 3">
    <name type="scientific">Olea europaea subsp. europaea</name>
    <dbReference type="NCBI Taxonomy" id="158383"/>
    <lineage>
        <taxon>Eukaryota</taxon>
        <taxon>Viridiplantae</taxon>
        <taxon>Streptophyta</taxon>
        <taxon>Embryophyta</taxon>
        <taxon>Tracheophyta</taxon>
        <taxon>Spermatophyta</taxon>
        <taxon>Magnoliopsida</taxon>
        <taxon>eudicotyledons</taxon>
        <taxon>Gunneridae</taxon>
        <taxon>Pentapetalae</taxon>
        <taxon>asterids</taxon>
        <taxon>lamiids</taxon>
        <taxon>Lamiales</taxon>
        <taxon>Oleaceae</taxon>
        <taxon>Oleeae</taxon>
        <taxon>Olea</taxon>
    </lineage>
</organism>
<dbReference type="Gramene" id="OE9A037402T1">
    <property type="protein sequence ID" value="OE9A037402C1"/>
    <property type="gene ID" value="OE9A037402"/>
</dbReference>
<keyword evidence="2" id="KW-0418">Kinase</keyword>
<proteinExistence type="predicted"/>
<feature type="region of interest" description="Disordered" evidence="1">
    <location>
        <begin position="59"/>
        <end position="89"/>
    </location>
</feature>